<feature type="transmembrane region" description="Helical" evidence="15">
    <location>
        <begin position="30"/>
        <end position="48"/>
    </location>
</feature>
<dbReference type="Pfam" id="PF22660">
    <property type="entry name" value="RS_preATP-grasp-like"/>
    <property type="match status" value="1"/>
</dbReference>
<feature type="transmembrane region" description="Helical" evidence="15">
    <location>
        <begin position="165"/>
        <end position="183"/>
    </location>
</feature>
<dbReference type="UniPathway" id="UPA00074">
    <property type="reaction ID" value="UER00130"/>
</dbReference>
<evidence type="ECO:0000256" key="3">
    <source>
        <dbReference type="ARBA" id="ARBA00004747"/>
    </source>
</evidence>
<dbReference type="GO" id="GO:0006808">
    <property type="term" value="P:regulation of nitrogen utilization"/>
    <property type="evidence" value="ECO:0007669"/>
    <property type="project" value="InterPro"/>
</dbReference>
<evidence type="ECO:0000256" key="7">
    <source>
        <dbReference type="ARBA" id="ARBA00022741"/>
    </source>
</evidence>
<feature type="transmembrane region" description="Helical" evidence="15">
    <location>
        <begin position="932"/>
        <end position="951"/>
    </location>
</feature>
<keyword evidence="7 14" id="KW-0547">Nucleotide-binding</keyword>
<dbReference type="Proteomes" id="UP000601435">
    <property type="component" value="Unassembled WGS sequence"/>
</dbReference>
<reference evidence="17" key="1">
    <citation type="submission" date="2021-02" db="EMBL/GenBank/DDBJ databases">
        <authorList>
            <person name="Dougan E. K."/>
            <person name="Rhodes N."/>
            <person name="Thang M."/>
            <person name="Chan C."/>
        </authorList>
    </citation>
    <scope>NUCLEOTIDE SEQUENCE</scope>
</reference>
<dbReference type="SUPFAM" id="SSF51246">
    <property type="entry name" value="Rudiment single hybrid motif"/>
    <property type="match status" value="1"/>
</dbReference>
<dbReference type="InterPro" id="IPR006214">
    <property type="entry name" value="Bax_inhibitor_1-related"/>
</dbReference>
<feature type="transmembrane region" description="Helical" evidence="15">
    <location>
        <begin position="195"/>
        <end position="221"/>
    </location>
</feature>
<evidence type="ECO:0000256" key="15">
    <source>
        <dbReference type="SAM" id="Phobius"/>
    </source>
</evidence>
<feature type="transmembrane region" description="Helical" evidence="15">
    <location>
        <begin position="139"/>
        <end position="159"/>
    </location>
</feature>
<dbReference type="NCBIfam" id="NF004679">
    <property type="entry name" value="PRK06019.1-5"/>
    <property type="match status" value="1"/>
</dbReference>
<dbReference type="OrthoDB" id="434880at2759"/>
<feature type="transmembrane region" description="Helical" evidence="15">
    <location>
        <begin position="901"/>
        <end position="926"/>
    </location>
</feature>
<feature type="transmembrane region" description="Helical" evidence="15">
    <location>
        <begin position="109"/>
        <end position="127"/>
    </location>
</feature>
<evidence type="ECO:0000256" key="6">
    <source>
        <dbReference type="ARBA" id="ARBA00022692"/>
    </source>
</evidence>
<dbReference type="GO" id="GO:0005524">
    <property type="term" value="F:ATP binding"/>
    <property type="evidence" value="ECO:0007669"/>
    <property type="project" value="UniProtKB-UniRule"/>
</dbReference>
<dbReference type="Gene3D" id="3.30.470.20">
    <property type="entry name" value="ATP-grasp fold, B domain"/>
    <property type="match status" value="1"/>
</dbReference>
<proteinExistence type="inferred from homology"/>
<evidence type="ECO:0000256" key="13">
    <source>
        <dbReference type="ARBA" id="ARBA00023239"/>
    </source>
</evidence>
<evidence type="ECO:0000256" key="8">
    <source>
        <dbReference type="ARBA" id="ARBA00022755"/>
    </source>
</evidence>
<dbReference type="PROSITE" id="PS50975">
    <property type="entry name" value="ATP_GRASP"/>
    <property type="match status" value="1"/>
</dbReference>
<dbReference type="SUPFAM" id="SSF54913">
    <property type="entry name" value="GlnB-like"/>
    <property type="match status" value="1"/>
</dbReference>
<evidence type="ECO:0000256" key="2">
    <source>
        <dbReference type="ARBA" id="ARBA00004141"/>
    </source>
</evidence>
<dbReference type="Pfam" id="PF05982">
    <property type="entry name" value="Sbt_1"/>
    <property type="match status" value="1"/>
</dbReference>
<dbReference type="SMART" id="SM01001">
    <property type="entry name" value="AIRC"/>
    <property type="match status" value="1"/>
</dbReference>
<name>A0A812XKK5_9DINO</name>
<dbReference type="SUPFAM" id="SSF56059">
    <property type="entry name" value="Glutathione synthetase ATP-binding domain-like"/>
    <property type="match status" value="1"/>
</dbReference>
<dbReference type="Pfam" id="PF00731">
    <property type="entry name" value="AIRC"/>
    <property type="match status" value="1"/>
</dbReference>
<keyword evidence="11 15" id="KW-1133">Transmembrane helix</keyword>
<organism evidence="17 18">
    <name type="scientific">Symbiodinium necroappetens</name>
    <dbReference type="NCBI Taxonomy" id="1628268"/>
    <lineage>
        <taxon>Eukaryota</taxon>
        <taxon>Sar</taxon>
        <taxon>Alveolata</taxon>
        <taxon>Dinophyceae</taxon>
        <taxon>Suessiales</taxon>
        <taxon>Symbiodiniaceae</taxon>
        <taxon>Symbiodinium</taxon>
    </lineage>
</organism>
<dbReference type="GO" id="GO:0006189">
    <property type="term" value="P:'de novo' IMP biosynthetic process"/>
    <property type="evidence" value="ECO:0007669"/>
    <property type="project" value="UniProtKB-UniPathway"/>
</dbReference>
<dbReference type="Gene3D" id="3.30.70.120">
    <property type="match status" value="1"/>
</dbReference>
<dbReference type="InterPro" id="IPR011054">
    <property type="entry name" value="Rudment_hybrid_motif"/>
</dbReference>
<dbReference type="InterPro" id="IPR010293">
    <property type="entry name" value="Sbt_1"/>
</dbReference>
<evidence type="ECO:0000256" key="11">
    <source>
        <dbReference type="ARBA" id="ARBA00022989"/>
    </source>
</evidence>
<dbReference type="InterPro" id="IPR054350">
    <property type="entry name" value="PurT/PurK_preATP-grasp"/>
</dbReference>
<feature type="transmembrane region" description="Helical" evidence="15">
    <location>
        <begin position="793"/>
        <end position="814"/>
    </location>
</feature>
<feature type="transmembrane region" description="Helical" evidence="15">
    <location>
        <begin position="54"/>
        <end position="72"/>
    </location>
</feature>
<dbReference type="InterPro" id="IPR005875">
    <property type="entry name" value="PurK"/>
</dbReference>
<evidence type="ECO:0000256" key="9">
    <source>
        <dbReference type="ARBA" id="ARBA00022793"/>
    </source>
</evidence>
<comment type="pathway">
    <text evidence="3">Purine metabolism; IMP biosynthesis via de novo pathway; 5-amino-1-(5-phospho-D-ribosyl)imidazole-4-carboxylate from 5-amino-1-(5-phospho-D-ribosyl)imidazole (carboxylase route): step 1/1.</text>
</comment>
<keyword evidence="10 14" id="KW-0067">ATP-binding</keyword>
<dbReference type="InterPro" id="IPR002187">
    <property type="entry name" value="N-reg_PII"/>
</dbReference>
<gene>
    <name evidence="17" type="ORF">SNEC2469_LOCUS21431</name>
</gene>
<dbReference type="SUPFAM" id="SSF52255">
    <property type="entry name" value="N5-CAIR mutase (phosphoribosylaminoimidazole carboxylase, PurE)"/>
    <property type="match status" value="1"/>
</dbReference>
<sequence>MKNEVGVATAHLNDAAIASQHAVLRNTYRLLSMTLAFSALVAAGSVALNLPHPGIIVVLVGYFGLLFLTSYLRNSAWGLVSVFALTGFMGYTIGPIINMYLGLANGPSLVTAAMATTGVVFLGLSAYARSSKAPDMMRFSTFLFVGILVAFCMGLAAVFFQMPMLSVAVSGLFVLLMSGLIMWQTQDIIRGGETNYIMATVTLFVAIYNLFTSLLHIFGFLGGDAARTLGMTTTVVTPAADSPANEHADHVIVAPLDDLAASEALISRVDLITFELEDIASPVLDRLAEANAQGDVEVFPKVEHLRLLQNKCLQKRWFVEHQLPTAKFIDCPAEANISTLAAEFGLPFVQKTHRGGYDGRGVQVIREVDGADCLWPTATIIEEFIAPRRELAVLVARNTAGEESVFPVVEMDFNEQGHILSHVLSPASLPVEISSEAQQIALQFIRQLSGVGLFAVEMFLRNDKELLINEVAPRVHNSGHLTIEAHQTSQYEQHLRAIAGLPLGSTKQMEPSAMVNILYDNAIEAACARGHGVIAAGNNTNVHWYGKKGTHLLRKMGHITSTAQSIEEAQQNVDEDNGISVIIAGAGGAAHLPGMVASLTPVPVIGVPVSATKLNGQDSLLSIVQMPAGIPVATVAIDNARNAGILAAQIIGVSDSKVRTAIKAFRAAMTRQVEIKAEKLAGSAAATLLRSDLEIPEQVAKFLSLYLLFAIGFKGGVALAESPLDFEVAKGLLTALLMASVVPVYVFYLLRRKMSTADAAATAATYGSISAVTFVTCTSYLDANGVAWSGHLVAAMALMESPAIIIGLLLYRIYQSKEERDQPELIAPGELVRESFLNGSVFLIMGSLIIGWIAGPVGKAQISPLVNDLFIGVLCLFLLDMGIVAMRRLQDMRSSERGLSSLGMVAWGIALPLLNASIAVGLAVLIDLPEGDAVLLIVLCASASYIAVPAAMRLALPEANPSVYLALSLAVTFPFNLLRIEIVIEQPLAQRMAKLLVKLQAPGYTLIDHAGGSGDRGLRRADEPTGTSTNCVFIIACDDPEITDQIVNGVRSMLTRSGGICLVSDAQWLRH</sequence>
<dbReference type="EMBL" id="CAJNJA010037918">
    <property type="protein sequence ID" value="CAE7741196.1"/>
    <property type="molecule type" value="Genomic_DNA"/>
</dbReference>
<dbReference type="InterPro" id="IPR011322">
    <property type="entry name" value="N-reg_PII-like_a/b"/>
</dbReference>
<dbReference type="Pfam" id="PF00543">
    <property type="entry name" value="P-II"/>
    <property type="match status" value="1"/>
</dbReference>
<dbReference type="SUPFAM" id="SSF52440">
    <property type="entry name" value="PreATP-grasp domain"/>
    <property type="match status" value="1"/>
</dbReference>
<feature type="transmembrane region" description="Helical" evidence="15">
    <location>
        <begin position="79"/>
        <end position="103"/>
    </location>
</feature>
<feature type="transmembrane region" description="Helical" evidence="15">
    <location>
        <begin position="869"/>
        <end position="889"/>
    </location>
</feature>
<keyword evidence="6 15" id="KW-0812">Transmembrane</keyword>
<dbReference type="CDD" id="cd10433">
    <property type="entry name" value="YccA_like"/>
    <property type="match status" value="1"/>
</dbReference>
<dbReference type="NCBIfam" id="TIGR01161">
    <property type="entry name" value="purK"/>
    <property type="match status" value="1"/>
</dbReference>
<feature type="transmembrane region" description="Helical" evidence="15">
    <location>
        <begin position="835"/>
        <end position="857"/>
    </location>
</feature>
<dbReference type="Pfam" id="PF02222">
    <property type="entry name" value="ATP-grasp"/>
    <property type="match status" value="1"/>
</dbReference>
<evidence type="ECO:0000256" key="14">
    <source>
        <dbReference type="PROSITE-ProRule" id="PRU00409"/>
    </source>
</evidence>
<feature type="transmembrane region" description="Helical" evidence="15">
    <location>
        <begin position="762"/>
        <end position="781"/>
    </location>
</feature>
<dbReference type="HAMAP" id="MF_01928">
    <property type="entry name" value="PurK"/>
    <property type="match status" value="1"/>
</dbReference>
<evidence type="ECO:0000256" key="12">
    <source>
        <dbReference type="ARBA" id="ARBA00023136"/>
    </source>
</evidence>
<comment type="catalytic activity">
    <reaction evidence="1">
        <text>5-amino-1-(5-phospho-D-ribosyl)imidazole-4-carboxylate + H(+) = 5-amino-1-(5-phospho-beta-D-ribosyl)imidazole + CO2</text>
        <dbReference type="Rhea" id="RHEA:10792"/>
        <dbReference type="ChEBI" id="CHEBI:15378"/>
        <dbReference type="ChEBI" id="CHEBI:16526"/>
        <dbReference type="ChEBI" id="CHEBI:77657"/>
        <dbReference type="ChEBI" id="CHEBI:137981"/>
        <dbReference type="EC" id="4.1.1.21"/>
    </reaction>
</comment>
<dbReference type="InterPro" id="IPR033747">
    <property type="entry name" value="PurE_ClassI"/>
</dbReference>
<dbReference type="InterPro" id="IPR000031">
    <property type="entry name" value="PurE_dom"/>
</dbReference>
<dbReference type="Gene3D" id="3.30.1490.20">
    <property type="entry name" value="ATP-grasp fold, A domain"/>
    <property type="match status" value="1"/>
</dbReference>
<evidence type="ECO:0000259" key="16">
    <source>
        <dbReference type="PROSITE" id="PS50975"/>
    </source>
</evidence>
<dbReference type="GO" id="GO:0046872">
    <property type="term" value="F:metal ion binding"/>
    <property type="evidence" value="ECO:0007669"/>
    <property type="project" value="InterPro"/>
</dbReference>
<comment type="caution">
    <text evidence="17">The sequence shown here is derived from an EMBL/GenBank/DDBJ whole genome shotgun (WGS) entry which is preliminary data.</text>
</comment>
<evidence type="ECO:0000256" key="10">
    <source>
        <dbReference type="ARBA" id="ARBA00022840"/>
    </source>
</evidence>
<dbReference type="GO" id="GO:0030234">
    <property type="term" value="F:enzyme regulator activity"/>
    <property type="evidence" value="ECO:0007669"/>
    <property type="project" value="InterPro"/>
</dbReference>
<dbReference type="InterPro" id="IPR016185">
    <property type="entry name" value="PreATP-grasp_dom_sf"/>
</dbReference>
<dbReference type="InterPro" id="IPR011761">
    <property type="entry name" value="ATP-grasp"/>
</dbReference>
<feature type="domain" description="ATP-grasp" evidence="16">
    <location>
        <begin position="315"/>
        <end position="499"/>
    </location>
</feature>
<keyword evidence="8" id="KW-0658">Purine biosynthesis</keyword>
<dbReference type="GO" id="GO:0004638">
    <property type="term" value="F:phosphoribosylaminoimidazole carboxylase activity"/>
    <property type="evidence" value="ECO:0007669"/>
    <property type="project" value="UniProtKB-EC"/>
</dbReference>
<keyword evidence="13" id="KW-0456">Lyase</keyword>
<dbReference type="Gene3D" id="3.40.50.20">
    <property type="match status" value="1"/>
</dbReference>
<evidence type="ECO:0000313" key="17">
    <source>
        <dbReference type="EMBL" id="CAE7741196.1"/>
    </source>
</evidence>
<dbReference type="HAMAP" id="MF_01929">
    <property type="entry name" value="PurE_classI"/>
    <property type="match status" value="1"/>
</dbReference>
<dbReference type="InterPro" id="IPR013815">
    <property type="entry name" value="ATP_grasp_subdomain_1"/>
</dbReference>
<comment type="subcellular location">
    <subcellularLocation>
        <location evidence="2">Membrane</location>
        <topology evidence="2">Multi-pass membrane protein</topology>
    </subcellularLocation>
</comment>
<dbReference type="Pfam" id="PF01027">
    <property type="entry name" value="Bax1-I"/>
    <property type="match status" value="1"/>
</dbReference>
<dbReference type="PANTHER" id="PTHR11609:SF5">
    <property type="entry name" value="PHOSPHORIBOSYLAMINOIMIDAZOLE CARBOXYLASE"/>
    <property type="match status" value="1"/>
</dbReference>
<evidence type="ECO:0000256" key="4">
    <source>
        <dbReference type="ARBA" id="ARBA00006114"/>
    </source>
</evidence>
<dbReference type="PANTHER" id="PTHR11609">
    <property type="entry name" value="PURINE BIOSYNTHESIS PROTEIN 6/7, PUR6/7"/>
    <property type="match status" value="1"/>
</dbReference>
<dbReference type="EC" id="4.1.1.21" evidence="5"/>
<keyword evidence="9" id="KW-0210">Decarboxylase</keyword>
<dbReference type="GO" id="GO:0016020">
    <property type="term" value="C:membrane"/>
    <property type="evidence" value="ECO:0007669"/>
    <property type="project" value="UniProtKB-SubCell"/>
</dbReference>
<dbReference type="AlphaFoldDB" id="A0A812XKK5"/>
<protein>
    <recommendedName>
        <fullName evidence="5">phosphoribosylaminoimidazole carboxylase</fullName>
        <ecNumber evidence="5">4.1.1.21</ecNumber>
    </recommendedName>
</protein>
<comment type="similarity">
    <text evidence="4">In the C-terminal section; belongs to the AIR carboxylase family. Class I subfamily.</text>
</comment>
<accession>A0A812XKK5</accession>
<evidence type="ECO:0000256" key="5">
    <source>
        <dbReference type="ARBA" id="ARBA00012329"/>
    </source>
</evidence>
<dbReference type="InterPro" id="IPR015867">
    <property type="entry name" value="N-reg_PII/ATP_PRibTrfase_C"/>
</dbReference>
<feature type="transmembrane region" description="Helical" evidence="15">
    <location>
        <begin position="732"/>
        <end position="750"/>
    </location>
</feature>
<keyword evidence="18" id="KW-1185">Reference proteome</keyword>
<dbReference type="InterPro" id="IPR003135">
    <property type="entry name" value="ATP-grasp_carboxylate-amine"/>
</dbReference>
<evidence type="ECO:0000313" key="18">
    <source>
        <dbReference type="Proteomes" id="UP000601435"/>
    </source>
</evidence>
<keyword evidence="12 15" id="KW-0472">Membrane</keyword>
<evidence type="ECO:0000256" key="1">
    <source>
        <dbReference type="ARBA" id="ARBA00001244"/>
    </source>
</evidence>
<feature type="transmembrane region" description="Helical" evidence="15">
    <location>
        <begin position="963"/>
        <end position="984"/>
    </location>
</feature>